<feature type="non-terminal residue" evidence="9">
    <location>
        <position position="1"/>
    </location>
</feature>
<dbReference type="EC" id="3.6.4.13" evidence="1"/>
<dbReference type="InterPro" id="IPR001650">
    <property type="entry name" value="Helicase_C-like"/>
</dbReference>
<dbReference type="PROSITE" id="PS51194">
    <property type="entry name" value="HELICASE_CTER"/>
    <property type="match status" value="1"/>
</dbReference>
<dbReference type="EMBL" id="CAJNJA010079430">
    <property type="protein sequence ID" value="CAE7925164.1"/>
    <property type="molecule type" value="Genomic_DNA"/>
</dbReference>
<feature type="compositionally biased region" description="Low complexity" evidence="6">
    <location>
        <begin position="444"/>
        <end position="453"/>
    </location>
</feature>
<proteinExistence type="predicted"/>
<keyword evidence="4" id="KW-0347">Helicase</keyword>
<dbReference type="OrthoDB" id="196131at2759"/>
<dbReference type="GO" id="GO:0003724">
    <property type="term" value="F:RNA helicase activity"/>
    <property type="evidence" value="ECO:0007669"/>
    <property type="project" value="UniProtKB-EC"/>
</dbReference>
<dbReference type="Gene3D" id="3.40.50.300">
    <property type="entry name" value="P-loop containing nucleotide triphosphate hydrolases"/>
    <property type="match status" value="2"/>
</dbReference>
<keyword evidence="5" id="KW-0067">ATP-binding</keyword>
<evidence type="ECO:0000313" key="10">
    <source>
        <dbReference type="Proteomes" id="UP000601435"/>
    </source>
</evidence>
<gene>
    <name evidence="9" type="primary">ded1</name>
    <name evidence="9" type="ORF">SNEC2469_LOCUS32014</name>
</gene>
<dbReference type="InterPro" id="IPR014001">
    <property type="entry name" value="Helicase_ATP-bd"/>
</dbReference>
<evidence type="ECO:0000259" key="8">
    <source>
        <dbReference type="PROSITE" id="PS51194"/>
    </source>
</evidence>
<dbReference type="Pfam" id="PF00270">
    <property type="entry name" value="DEAD"/>
    <property type="match status" value="1"/>
</dbReference>
<reference evidence="9" key="1">
    <citation type="submission" date="2021-02" db="EMBL/GenBank/DDBJ databases">
        <authorList>
            <person name="Dougan E. K."/>
            <person name="Rhodes N."/>
            <person name="Thang M."/>
            <person name="Chan C."/>
        </authorList>
    </citation>
    <scope>NUCLEOTIDE SEQUENCE</scope>
</reference>
<evidence type="ECO:0000256" key="6">
    <source>
        <dbReference type="SAM" id="MobiDB-lite"/>
    </source>
</evidence>
<organism evidence="9 10">
    <name type="scientific">Symbiodinium necroappetens</name>
    <dbReference type="NCBI Taxonomy" id="1628268"/>
    <lineage>
        <taxon>Eukaryota</taxon>
        <taxon>Sar</taxon>
        <taxon>Alveolata</taxon>
        <taxon>Dinophyceae</taxon>
        <taxon>Suessiales</taxon>
        <taxon>Symbiodiniaceae</taxon>
        <taxon>Symbiodinium</taxon>
    </lineage>
</organism>
<dbReference type="InterPro" id="IPR011545">
    <property type="entry name" value="DEAD/DEAH_box_helicase_dom"/>
</dbReference>
<feature type="compositionally biased region" description="Gly residues" evidence="6">
    <location>
        <begin position="409"/>
        <end position="425"/>
    </location>
</feature>
<dbReference type="GO" id="GO:0005524">
    <property type="term" value="F:ATP binding"/>
    <property type="evidence" value="ECO:0007669"/>
    <property type="project" value="UniProtKB-KW"/>
</dbReference>
<dbReference type="Pfam" id="PF00271">
    <property type="entry name" value="Helicase_C"/>
    <property type="match status" value="1"/>
</dbReference>
<keyword evidence="10" id="KW-1185">Reference proteome</keyword>
<name>A0A813BTR1_9DINO</name>
<feature type="non-terminal residue" evidence="9">
    <location>
        <position position="520"/>
    </location>
</feature>
<comment type="caution">
    <text evidence="9">The sequence shown here is derived from an EMBL/GenBank/DDBJ whole genome shotgun (WGS) entry which is preliminary data.</text>
</comment>
<evidence type="ECO:0000256" key="1">
    <source>
        <dbReference type="ARBA" id="ARBA00012552"/>
    </source>
</evidence>
<evidence type="ECO:0000256" key="3">
    <source>
        <dbReference type="ARBA" id="ARBA00022801"/>
    </source>
</evidence>
<protein>
    <recommendedName>
        <fullName evidence="1">RNA helicase</fullName>
        <ecNumber evidence="1">3.6.4.13</ecNumber>
    </recommendedName>
</protein>
<dbReference type="PROSITE" id="PS51192">
    <property type="entry name" value="HELICASE_ATP_BIND_1"/>
    <property type="match status" value="1"/>
</dbReference>
<evidence type="ECO:0000259" key="7">
    <source>
        <dbReference type="PROSITE" id="PS51192"/>
    </source>
</evidence>
<evidence type="ECO:0000256" key="4">
    <source>
        <dbReference type="ARBA" id="ARBA00022806"/>
    </source>
</evidence>
<dbReference type="SMART" id="SM00490">
    <property type="entry name" value="HELICc"/>
    <property type="match status" value="1"/>
</dbReference>
<feature type="compositionally biased region" description="Basic and acidic residues" evidence="6">
    <location>
        <begin position="482"/>
        <end position="495"/>
    </location>
</feature>
<sequence length="520" mass="56313">ACEKHNLPPALTANIDRCHYNIPTPVQKHSIPAVLSGSDVLVTAQTGSGKTAAFLVPIITAALNAGRKPMKEGAVCPTSVVLSPTRELCQQITVEAERLTFRSGARVCAIYGGADAIPQLRTIAGGVEIVVCTPGRLEDFLQRGVISMEEVKFLALDEADRMLDMGFEPQIREIIENHGMPKAGQGRQTMMFSATFPREIQELALDFLDRSYYSISVGRVGATAANVEQRFENIGWGDKFEQLLESLKEVKSADGGPAKTIVFANSKREVDDISYRLQDERIRCTSMHGGVNQSMRDRSLNALRTGRAHVLVATDVAARGLDLPGIDHVINYDLPSNGEDYVHRVGRTGRIGNKGVATSFVGSKEPALKDIVRSLKDAKKEDDTASEVPRWLEEMAFASRGGSRSSSRGGYGGYRNNGYRNGGGGGGGYGGYRDGGYRNGQGGFRSRSASPGYRSGGRGSYGGYDDRSSGYGDRSGGYGDRSSSRSRREYDLDDEPCREKWVQGSSTLQKVPLNMALLEG</sequence>
<accession>A0A813BTR1</accession>
<feature type="domain" description="Helicase C-terminal" evidence="8">
    <location>
        <begin position="239"/>
        <end position="396"/>
    </location>
</feature>
<evidence type="ECO:0000313" key="9">
    <source>
        <dbReference type="EMBL" id="CAE7925164.1"/>
    </source>
</evidence>
<evidence type="ECO:0000256" key="2">
    <source>
        <dbReference type="ARBA" id="ARBA00022741"/>
    </source>
</evidence>
<dbReference type="Proteomes" id="UP000601435">
    <property type="component" value="Unassembled WGS sequence"/>
</dbReference>
<feature type="region of interest" description="Disordered" evidence="6">
    <location>
        <begin position="398"/>
        <end position="425"/>
    </location>
</feature>
<dbReference type="SUPFAM" id="SSF52540">
    <property type="entry name" value="P-loop containing nucleoside triphosphate hydrolases"/>
    <property type="match status" value="1"/>
</dbReference>
<feature type="region of interest" description="Disordered" evidence="6">
    <location>
        <begin position="440"/>
        <end position="495"/>
    </location>
</feature>
<dbReference type="GO" id="GO:0016787">
    <property type="term" value="F:hydrolase activity"/>
    <property type="evidence" value="ECO:0007669"/>
    <property type="project" value="UniProtKB-KW"/>
</dbReference>
<dbReference type="CDD" id="cd18787">
    <property type="entry name" value="SF2_C_DEAD"/>
    <property type="match status" value="1"/>
</dbReference>
<dbReference type="InterPro" id="IPR027417">
    <property type="entry name" value="P-loop_NTPase"/>
</dbReference>
<evidence type="ECO:0000256" key="5">
    <source>
        <dbReference type="ARBA" id="ARBA00022840"/>
    </source>
</evidence>
<feature type="compositionally biased region" description="Low complexity" evidence="6">
    <location>
        <begin position="399"/>
        <end position="408"/>
    </location>
</feature>
<dbReference type="GO" id="GO:0003676">
    <property type="term" value="F:nucleic acid binding"/>
    <property type="evidence" value="ECO:0007669"/>
    <property type="project" value="InterPro"/>
</dbReference>
<keyword evidence="3" id="KW-0378">Hydrolase</keyword>
<keyword evidence="2" id="KW-0547">Nucleotide-binding</keyword>
<dbReference type="PANTHER" id="PTHR47958">
    <property type="entry name" value="ATP-DEPENDENT RNA HELICASE DBP3"/>
    <property type="match status" value="1"/>
</dbReference>
<feature type="domain" description="Helicase ATP-binding" evidence="7">
    <location>
        <begin position="31"/>
        <end position="214"/>
    </location>
</feature>
<dbReference type="SMART" id="SM00487">
    <property type="entry name" value="DEXDc"/>
    <property type="match status" value="1"/>
</dbReference>
<dbReference type="AlphaFoldDB" id="A0A813BTR1"/>